<name>A0A1M5VIV1_9GAMM</name>
<dbReference type="AlphaFoldDB" id="A0A1M5VIV1"/>
<organism evidence="1 2">
    <name type="scientific">Ferrimonas marina</name>
    <dbReference type="NCBI Taxonomy" id="299255"/>
    <lineage>
        <taxon>Bacteria</taxon>
        <taxon>Pseudomonadati</taxon>
        <taxon>Pseudomonadota</taxon>
        <taxon>Gammaproteobacteria</taxon>
        <taxon>Alteromonadales</taxon>
        <taxon>Ferrimonadaceae</taxon>
        <taxon>Ferrimonas</taxon>
    </lineage>
</organism>
<sequence length="161" mass="18060">MNQSQPFHSDIALISSDEAFERNAVASIRTTLPDAPIRCFNSWDDYDAVSLEQSFRITVIDWKSMATPEAYDRTPALVAEEWLAVNVPDEELPYAVDWIERGYAGMLSEHCNTDMLSKAIESVHSGELWFTRAEMARAIKAIHASQPVVDLNKLAQDEAKG</sequence>
<dbReference type="EMBL" id="FQXG01000004">
    <property type="protein sequence ID" value="SHH75147.1"/>
    <property type="molecule type" value="Genomic_DNA"/>
</dbReference>
<keyword evidence="2" id="KW-1185">Reference proteome</keyword>
<dbReference type="Proteomes" id="UP000184268">
    <property type="component" value="Unassembled WGS sequence"/>
</dbReference>
<proteinExistence type="predicted"/>
<dbReference type="Gene3D" id="3.40.50.2300">
    <property type="match status" value="1"/>
</dbReference>
<dbReference type="STRING" id="299255.SAMN02745129_2802"/>
<evidence type="ECO:0000313" key="1">
    <source>
        <dbReference type="EMBL" id="SHH75147.1"/>
    </source>
</evidence>
<reference evidence="1 2" key="1">
    <citation type="submission" date="2016-11" db="EMBL/GenBank/DDBJ databases">
        <authorList>
            <person name="Jaros S."/>
            <person name="Januszkiewicz K."/>
            <person name="Wedrychowicz H."/>
        </authorList>
    </citation>
    <scope>NUCLEOTIDE SEQUENCE [LARGE SCALE GENOMIC DNA]</scope>
    <source>
        <strain evidence="1 2">DSM 16917</strain>
    </source>
</reference>
<dbReference type="RefSeq" id="WP_067656680.1">
    <property type="nucleotide sequence ID" value="NZ_FQXG01000004.1"/>
</dbReference>
<accession>A0A1M5VIV1</accession>
<gene>
    <name evidence="1" type="ORF">SAMN02745129_2802</name>
</gene>
<evidence type="ECO:0000313" key="2">
    <source>
        <dbReference type="Proteomes" id="UP000184268"/>
    </source>
</evidence>
<protein>
    <submittedName>
        <fullName evidence="1">Uncharacterized protein</fullName>
    </submittedName>
</protein>
<dbReference type="OrthoDB" id="561214at2"/>